<reference evidence="1 2" key="1">
    <citation type="submission" date="2017-10" db="EMBL/GenBank/DDBJ databases">
        <title>Genome sequence of Caulobacter mirabilis FWC38.</title>
        <authorList>
            <person name="Fiebig A."/>
            <person name="Crosson S."/>
        </authorList>
    </citation>
    <scope>NUCLEOTIDE SEQUENCE [LARGE SCALE GENOMIC DNA]</scope>
    <source>
        <strain evidence="1 2">FWC 38</strain>
    </source>
</reference>
<organism evidence="1 2">
    <name type="scientific">Caulobacter mirabilis</name>
    <dbReference type="NCBI Taxonomy" id="69666"/>
    <lineage>
        <taxon>Bacteria</taxon>
        <taxon>Pseudomonadati</taxon>
        <taxon>Pseudomonadota</taxon>
        <taxon>Alphaproteobacteria</taxon>
        <taxon>Caulobacterales</taxon>
        <taxon>Caulobacteraceae</taxon>
        <taxon>Caulobacter</taxon>
    </lineage>
</organism>
<dbReference type="KEGG" id="cmb:CSW64_18750"/>
<sequence>MSSCATPLETTPGRTATEQLLISNAADEAASRLSLPMVEGRKVFLDAGSFSGEGAAYARASLRGALIRQGAILEDDRAAAEIVVEARLGALGIDQVNRVLGVPQMTLPMSSNLTLATIPELTLYSRRDRVGIAEMTVLVYEPRTGRLLAALTPLVGDVRIRSHKLLMILSWGQRQLQPGQTEETPSWRQF</sequence>
<dbReference type="EMBL" id="CP024201">
    <property type="protein sequence ID" value="ATQ44279.1"/>
    <property type="molecule type" value="Genomic_DNA"/>
</dbReference>
<dbReference type="InterPro" id="IPR046596">
    <property type="entry name" value="DUF6655"/>
</dbReference>
<dbReference type="RefSeq" id="WP_099623527.1">
    <property type="nucleotide sequence ID" value="NZ_CP024201.1"/>
</dbReference>
<dbReference type="Proteomes" id="UP000228945">
    <property type="component" value="Chromosome"/>
</dbReference>
<proteinExistence type="predicted"/>
<gene>
    <name evidence="1" type="ORF">CSW64_18750</name>
</gene>
<name>A0A2D2B1Y7_9CAUL</name>
<accession>A0A2D2B1Y7</accession>
<dbReference type="OrthoDB" id="7302561at2"/>
<dbReference type="AlphaFoldDB" id="A0A2D2B1Y7"/>
<evidence type="ECO:0000313" key="2">
    <source>
        <dbReference type="Proteomes" id="UP000228945"/>
    </source>
</evidence>
<protein>
    <submittedName>
        <fullName evidence="1">Uncharacterized protein</fullName>
    </submittedName>
</protein>
<dbReference type="Pfam" id="PF20360">
    <property type="entry name" value="DUF6655"/>
    <property type="match status" value="1"/>
</dbReference>
<keyword evidence="2" id="KW-1185">Reference proteome</keyword>
<evidence type="ECO:0000313" key="1">
    <source>
        <dbReference type="EMBL" id="ATQ44279.1"/>
    </source>
</evidence>